<accession>A0A833HLQ9</accession>
<dbReference type="EMBL" id="WBZB01000052">
    <property type="protein sequence ID" value="KAB3526366.1"/>
    <property type="molecule type" value="Genomic_DNA"/>
</dbReference>
<proteinExistence type="predicted"/>
<sequence length="67" mass="7532">MPIDPNAIMNSIEPLVLYGMQEAQVTGVHHAMREVAYIAYLMGKGYDDQTARMIVESWEVNEAFPMG</sequence>
<name>A0A833HLQ9_9FIRM</name>
<comment type="caution">
    <text evidence="1">The sequence shown here is derived from an EMBL/GenBank/DDBJ whole genome shotgun (WGS) entry which is preliminary data.</text>
</comment>
<dbReference type="OrthoDB" id="2875117at2"/>
<evidence type="ECO:0000313" key="2">
    <source>
        <dbReference type="Proteomes" id="UP000465601"/>
    </source>
</evidence>
<evidence type="ECO:0000313" key="1">
    <source>
        <dbReference type="EMBL" id="KAB3526366.1"/>
    </source>
</evidence>
<organism evidence="1 2">
    <name type="scientific">Alkaliphilus serpentinus</name>
    <dbReference type="NCBI Taxonomy" id="1482731"/>
    <lineage>
        <taxon>Bacteria</taxon>
        <taxon>Bacillati</taxon>
        <taxon>Bacillota</taxon>
        <taxon>Clostridia</taxon>
        <taxon>Peptostreptococcales</taxon>
        <taxon>Natronincolaceae</taxon>
        <taxon>Alkaliphilus</taxon>
    </lineage>
</organism>
<protein>
    <submittedName>
        <fullName evidence="1">Uncharacterized protein</fullName>
    </submittedName>
</protein>
<dbReference type="Proteomes" id="UP000465601">
    <property type="component" value="Unassembled WGS sequence"/>
</dbReference>
<gene>
    <name evidence="1" type="ORF">F8153_13975</name>
</gene>
<dbReference type="AlphaFoldDB" id="A0A833HLQ9"/>
<keyword evidence="2" id="KW-1185">Reference proteome</keyword>
<reference evidence="1 2" key="1">
    <citation type="submission" date="2019-10" db="EMBL/GenBank/DDBJ databases">
        <title>Alkaliphilus serpentinus sp. nov. and Alkaliphilus pronyensis sp. nov., two novel anaerobic alkaliphilic species isolated from the serpentinized-hosted hydrothermal field of the Prony Bay (New Caledonia).</title>
        <authorList>
            <person name="Postec A."/>
        </authorList>
    </citation>
    <scope>NUCLEOTIDE SEQUENCE [LARGE SCALE GENOMIC DNA]</scope>
    <source>
        <strain evidence="1 2">LacT</strain>
    </source>
</reference>